<protein>
    <recommendedName>
        <fullName evidence="3">DUF2808 domain-containing protein</fullName>
    </recommendedName>
</protein>
<keyword evidence="1" id="KW-0732">Signal</keyword>
<comment type="caution">
    <text evidence="2">The sequence shown here is derived from an EMBL/GenBank/DDBJ whole genome shotgun (WGS) entry which is preliminary data.</text>
</comment>
<evidence type="ECO:0008006" key="3">
    <source>
        <dbReference type="Google" id="ProtNLM"/>
    </source>
</evidence>
<feature type="signal peptide" evidence="1">
    <location>
        <begin position="1"/>
        <end position="27"/>
    </location>
</feature>
<dbReference type="AlphaFoldDB" id="A0A7C3PIJ0"/>
<dbReference type="EMBL" id="DSRU01000210">
    <property type="protein sequence ID" value="HFM98880.1"/>
    <property type="molecule type" value="Genomic_DNA"/>
</dbReference>
<name>A0A7C3PIJ0_9CYAN</name>
<accession>A0A7C3PIJ0</accession>
<proteinExistence type="predicted"/>
<reference evidence="2" key="1">
    <citation type="journal article" date="2020" name="mSystems">
        <title>Genome- and Community-Level Interaction Insights into Carbon Utilization and Element Cycling Functions of Hydrothermarchaeota in Hydrothermal Sediment.</title>
        <authorList>
            <person name="Zhou Z."/>
            <person name="Liu Y."/>
            <person name="Xu W."/>
            <person name="Pan J."/>
            <person name="Luo Z.H."/>
            <person name="Li M."/>
        </authorList>
    </citation>
    <scope>NUCLEOTIDE SEQUENCE [LARGE SCALE GENOMIC DNA]</scope>
    <source>
        <strain evidence="2">SpSt-418</strain>
    </source>
</reference>
<evidence type="ECO:0000313" key="2">
    <source>
        <dbReference type="EMBL" id="HFM98880.1"/>
    </source>
</evidence>
<sequence length="152" mass="16326">MARMPSFVVVSAAVATSLPILIQPASAQTCTPLQAIGDNTTTVEKSVSPPGTGITRDNWNTDFVVPSDRSFRRYVATIFPLNGGEYNVQMNLKYNNETADTVYNQVAELPERQPFSVTGASRPNANPYQVNLQVGGVPVIGNAYRVSVSACS</sequence>
<organism evidence="2">
    <name type="scientific">Oscillatoriales cyanobacterium SpSt-418</name>
    <dbReference type="NCBI Taxonomy" id="2282169"/>
    <lineage>
        <taxon>Bacteria</taxon>
        <taxon>Bacillati</taxon>
        <taxon>Cyanobacteriota</taxon>
        <taxon>Cyanophyceae</taxon>
        <taxon>Oscillatoriophycideae</taxon>
        <taxon>Oscillatoriales</taxon>
    </lineage>
</organism>
<evidence type="ECO:0000256" key="1">
    <source>
        <dbReference type="SAM" id="SignalP"/>
    </source>
</evidence>
<gene>
    <name evidence="2" type="ORF">ENR64_14200</name>
</gene>
<feature type="chain" id="PRO_5027744104" description="DUF2808 domain-containing protein" evidence="1">
    <location>
        <begin position="28"/>
        <end position="152"/>
    </location>
</feature>